<keyword evidence="10" id="KW-1185">Reference proteome</keyword>
<dbReference type="InterPro" id="IPR012312">
    <property type="entry name" value="Hemerythrin-like"/>
</dbReference>
<evidence type="ECO:0000256" key="4">
    <source>
        <dbReference type="ARBA" id="ARBA00022840"/>
    </source>
</evidence>
<dbReference type="GO" id="GO:0016020">
    <property type="term" value="C:membrane"/>
    <property type="evidence" value="ECO:0007669"/>
    <property type="project" value="TreeGrafter"/>
</dbReference>
<dbReference type="GO" id="GO:0005524">
    <property type="term" value="F:ATP binding"/>
    <property type="evidence" value="ECO:0007669"/>
    <property type="project" value="UniProtKB-KW"/>
</dbReference>
<keyword evidence="4" id="KW-0067">ATP-binding</keyword>
<dbReference type="SUPFAM" id="SSF47188">
    <property type="entry name" value="Hemerythrin-like"/>
    <property type="match status" value="1"/>
</dbReference>
<evidence type="ECO:0000259" key="8">
    <source>
        <dbReference type="Pfam" id="PF01814"/>
    </source>
</evidence>
<feature type="region of interest" description="Disordered" evidence="6">
    <location>
        <begin position="161"/>
        <end position="184"/>
    </location>
</feature>
<evidence type="ECO:0000256" key="6">
    <source>
        <dbReference type="SAM" id="MobiDB-lite"/>
    </source>
</evidence>
<dbReference type="CDD" id="cd12107">
    <property type="entry name" value="Hemerythrin"/>
    <property type="match status" value="1"/>
</dbReference>
<dbReference type="InterPro" id="IPR000873">
    <property type="entry name" value="AMP-dep_synth/lig_dom"/>
</dbReference>
<feature type="domain" description="Hemerythrin-like" evidence="8">
    <location>
        <begin position="28"/>
        <end position="138"/>
    </location>
</feature>
<evidence type="ECO:0000313" key="10">
    <source>
        <dbReference type="Proteomes" id="UP000001746"/>
    </source>
</evidence>
<dbReference type="Proteomes" id="UP000001746">
    <property type="component" value="Chromosome"/>
</dbReference>
<dbReference type="EMBL" id="CP001688">
    <property type="protein sequence ID" value="ACV48555.1"/>
    <property type="molecule type" value="Genomic_DNA"/>
</dbReference>
<dbReference type="InterPro" id="IPR042099">
    <property type="entry name" value="ANL_N_sf"/>
</dbReference>
<dbReference type="STRING" id="485914.Hmuk_2447"/>
<dbReference type="Pfam" id="PF00501">
    <property type="entry name" value="AMP-binding"/>
    <property type="match status" value="1"/>
</dbReference>
<dbReference type="NCBIfam" id="NF033749">
    <property type="entry name" value="bact_hemeryth"/>
    <property type="match status" value="1"/>
</dbReference>
<feature type="compositionally biased region" description="Low complexity" evidence="6">
    <location>
        <begin position="173"/>
        <end position="184"/>
    </location>
</feature>
<dbReference type="Gene3D" id="1.20.120.50">
    <property type="entry name" value="Hemerythrin-like"/>
    <property type="match status" value="1"/>
</dbReference>
<evidence type="ECO:0000313" key="9">
    <source>
        <dbReference type="EMBL" id="ACV48555.1"/>
    </source>
</evidence>
<keyword evidence="3" id="KW-0547">Nucleotide-binding</keyword>
<dbReference type="eggNOG" id="arCOG06577">
    <property type="taxonomic scope" value="Archaea"/>
</dbReference>
<dbReference type="Pfam" id="PF01814">
    <property type="entry name" value="Hemerythrin"/>
    <property type="match status" value="1"/>
</dbReference>
<dbReference type="GO" id="GO:0004467">
    <property type="term" value="F:long-chain fatty acid-CoA ligase activity"/>
    <property type="evidence" value="ECO:0007669"/>
    <property type="project" value="TreeGrafter"/>
</dbReference>
<evidence type="ECO:0000256" key="1">
    <source>
        <dbReference type="ARBA" id="ARBA00010587"/>
    </source>
</evidence>
<organism evidence="9 10">
    <name type="scientific">Halomicrobium mukohataei (strain ATCC 700874 / DSM 12286 / JCM 9738 / NCIMB 13541)</name>
    <name type="common">Haloarcula mukohataei</name>
    <dbReference type="NCBI Taxonomy" id="485914"/>
    <lineage>
        <taxon>Archaea</taxon>
        <taxon>Methanobacteriati</taxon>
        <taxon>Methanobacteriota</taxon>
        <taxon>Stenosarchaea group</taxon>
        <taxon>Halobacteria</taxon>
        <taxon>Halobacteriales</taxon>
        <taxon>Haloarculaceae</taxon>
        <taxon>Halomicrobium</taxon>
    </lineage>
</organism>
<name>C7NY95_HALMD</name>
<dbReference type="AlphaFoldDB" id="C7NY95"/>
<evidence type="ECO:0000256" key="2">
    <source>
        <dbReference type="ARBA" id="ARBA00022723"/>
    </source>
</evidence>
<dbReference type="eggNOG" id="arCOG04199">
    <property type="taxonomic scope" value="Archaea"/>
</dbReference>
<keyword evidence="2" id="KW-0479">Metal-binding</keyword>
<comment type="similarity">
    <text evidence="1">Belongs to the hemerythrin family.</text>
</comment>
<evidence type="ECO:0000256" key="5">
    <source>
        <dbReference type="ARBA" id="ARBA00023004"/>
    </source>
</evidence>
<dbReference type="GO" id="GO:0046872">
    <property type="term" value="F:metal ion binding"/>
    <property type="evidence" value="ECO:0007669"/>
    <property type="project" value="UniProtKB-KW"/>
</dbReference>
<dbReference type="SUPFAM" id="SSF56801">
    <property type="entry name" value="Acetyl-CoA synthetase-like"/>
    <property type="match status" value="1"/>
</dbReference>
<accession>C7NY95</accession>
<dbReference type="KEGG" id="hmu:Hmuk_2447"/>
<sequence>MVEPAQSMQLESEDAFARWDDERYSTQIDRFDEQHKRLFGLLNDLHTAMDEGHSQDEIGDILRELERYTEYHFGDEEEFMQDCGYAMDCADCFYDHREMHEEFASTVSDFRERHEDGEYVTMEVLTFLRDWLDSHIAAGDEDQRYSEYYQTDVDETYEYTPGTLRQRRRSESPPETTDDQPTTTVSVEEAVLDGGELSVPAGPIASWFEQVATTHGDRVATVEHGGDERTERSFESLYERATTVAGGLLETELTPGDRLAIDLESNGESLLFDLASHLAGLVSVPLYPSFDDEQLRSIVTTADIDGFASPDDPPSAVERAVDVVVDTEPLPASPQRSLPGLNRRGTDLATIVYQVPADDEPTGVALTHRNLRAAIAALSDALPLDPGATGTALLPVAHVYQRVGAYYLWDAGATVAYTDRASSVEALPALGPEVLIGVPKLYQQLYGELQDRIGTFGWAKRKVAGSVTGYGRDVIDGSGTPLKYAAAERLAYRPLRQEFGLDDLTYALSSTGRLDDHLLDFFHGLGVPLCELSGTTETSAVGTINGPDDFERDSVGEALPGVTVGLSADSDVLIDGPTVMDRYCNDPEATERAVHDGWFRIDDGSVEGSDLGLQK</sequence>
<proteinExistence type="inferred from homology"/>
<evidence type="ECO:0000259" key="7">
    <source>
        <dbReference type="Pfam" id="PF00501"/>
    </source>
</evidence>
<reference evidence="9 10" key="1">
    <citation type="journal article" date="2009" name="Stand. Genomic Sci.">
        <title>Complete genome sequence of Halomicrobium mukohataei type strain (arg-2).</title>
        <authorList>
            <person name="Tindall B.J."/>
            <person name="Schneider S."/>
            <person name="Lapidus A."/>
            <person name="Copeland A."/>
            <person name="Glavina Del Rio T."/>
            <person name="Nolan M."/>
            <person name="Lucas S."/>
            <person name="Chen F."/>
            <person name="Tice H."/>
            <person name="Cheng J.F."/>
            <person name="Saunders E."/>
            <person name="Bruce D."/>
            <person name="Goodwin L."/>
            <person name="Pitluck S."/>
            <person name="Mikhailova N."/>
            <person name="Pati A."/>
            <person name="Ivanova N."/>
            <person name="Mavrommatis K."/>
            <person name="Chen A."/>
            <person name="Palaniappan K."/>
            <person name="Chain P."/>
            <person name="Land M."/>
            <person name="Hauser L."/>
            <person name="Chang Y.J."/>
            <person name="Jeffries C.D."/>
            <person name="Brettin T."/>
            <person name="Han C."/>
            <person name="Rohde M."/>
            <person name="Goker M."/>
            <person name="Bristow J."/>
            <person name="Eisen J.A."/>
            <person name="Markowitz V."/>
            <person name="Hugenholtz P."/>
            <person name="Klenk H.P."/>
            <person name="Kyrpides N.C."/>
            <person name="Detter J.C."/>
        </authorList>
    </citation>
    <scope>NUCLEOTIDE SEQUENCE [LARGE SCALE GENOMIC DNA]</scope>
    <source>
        <strain evidence="10">ATCC 700874 / DSM 12286 / JCM 9738 / NCIMB 13541</strain>
    </source>
</reference>
<dbReference type="HOGENOM" id="CLU_446651_0_0_2"/>
<gene>
    <name evidence="9" type="ordered locus">Hmuk_2447</name>
</gene>
<dbReference type="PANTHER" id="PTHR43272">
    <property type="entry name" value="LONG-CHAIN-FATTY-ACID--COA LIGASE"/>
    <property type="match status" value="1"/>
</dbReference>
<dbReference type="InterPro" id="IPR035938">
    <property type="entry name" value="Hemerythrin-like_sf"/>
</dbReference>
<dbReference type="PANTHER" id="PTHR43272:SF33">
    <property type="entry name" value="AMP-BINDING DOMAIN-CONTAINING PROTEIN-RELATED"/>
    <property type="match status" value="1"/>
</dbReference>
<protein>
    <submittedName>
        <fullName evidence="9">Hemerythrin-like metal-binding protein</fullName>
    </submittedName>
</protein>
<dbReference type="Gene3D" id="3.40.50.12780">
    <property type="entry name" value="N-terminal domain of ligase-like"/>
    <property type="match status" value="1"/>
</dbReference>
<keyword evidence="5" id="KW-0408">Iron</keyword>
<evidence type="ECO:0000256" key="3">
    <source>
        <dbReference type="ARBA" id="ARBA00022741"/>
    </source>
</evidence>
<feature type="domain" description="AMP-dependent synthetase/ligase" evidence="7">
    <location>
        <begin position="208"/>
        <end position="567"/>
    </location>
</feature>
<dbReference type="NCBIfam" id="TIGR02481">
    <property type="entry name" value="hemeryth_dom"/>
    <property type="match status" value="1"/>
</dbReference>
<dbReference type="InterPro" id="IPR012827">
    <property type="entry name" value="Hemerythrin_metal-bd"/>
</dbReference>